<feature type="region of interest" description="Disordered" evidence="2">
    <location>
        <begin position="62"/>
        <end position="87"/>
    </location>
</feature>
<feature type="compositionally biased region" description="Basic and acidic residues" evidence="2">
    <location>
        <begin position="521"/>
        <end position="538"/>
    </location>
</feature>
<dbReference type="Gene3D" id="1.20.140.30">
    <property type="entry name" value="MOB kinase activator"/>
    <property type="match status" value="1"/>
</dbReference>
<protein>
    <recommendedName>
        <fullName evidence="5">Mob1/phocein</fullName>
    </recommendedName>
</protein>
<dbReference type="SMART" id="SM01388">
    <property type="entry name" value="Mob1_phocein"/>
    <property type="match status" value="1"/>
</dbReference>
<feature type="compositionally biased region" description="Pro residues" evidence="2">
    <location>
        <begin position="541"/>
        <end position="550"/>
    </location>
</feature>
<feature type="binding site" evidence="1">
    <location>
        <position position="200"/>
    </location>
    <ligand>
        <name>Zn(2+)</name>
        <dbReference type="ChEBI" id="CHEBI:29105"/>
    </ligand>
</feature>
<feature type="compositionally biased region" description="Polar residues" evidence="2">
    <location>
        <begin position="378"/>
        <end position="388"/>
    </location>
</feature>
<dbReference type="AlphaFoldDB" id="A0A0D0E9J0"/>
<feature type="compositionally biased region" description="Basic and acidic residues" evidence="2">
    <location>
        <begin position="560"/>
        <end position="572"/>
    </location>
</feature>
<proteinExistence type="predicted"/>
<sequence>MATPAVQRPYRGSRVSSFYSVKSLPLLSSLDSAFQLQEYISLLIRLDAHDVDTIVSLPEKFSSKESDEKPLDSPDNEAKKPDDGERKSELSVDRACWIYEQLRRLAQDLSHPLITMLQQECTRSSCPQMKAGEWLYLCVAHGNDGAMEQCCAIDYILHTLDSATGLLNSPRAFPSRLSIPQTSHRHFASLARRLGRIFAHAYFHHREVFEQAEAESSLYSRFLKLTSQFDLVPAEFLVIPEHHDGTGRDEEVEPPRLLAAAVNPPQSFHSNALTAEQAIPIIHANDGRGRSPIGIDNASHIGTDSPRRPGRSRTDTMVFSEGYNVAEELSKGEPVSEAYSGSPLSASVTVEPEPFTSEQPWPENEMQTEDLADEDTGVTRTESTTAGPVSSPIAELPLEEPSDATLPSGPAVSNATEELIHAPQDPAPEGSTVHEAAPEELGEPAPAEPKESQPAEELCVSTSTSNPGEVIAQEKERTDVSEPSPELSENPPPKQDEAPAGSSTNEGSSAPSSIDEDAEDAEQRREPEAPPPKEHLLDLSEPPPSEPIPPESEGDIADEVNEHDVDTVRETGGDEEATGE</sequence>
<dbReference type="OrthoDB" id="10262609at2759"/>
<evidence type="ECO:0000313" key="3">
    <source>
        <dbReference type="EMBL" id="KIK95840.1"/>
    </source>
</evidence>
<feature type="region of interest" description="Disordered" evidence="2">
    <location>
        <begin position="329"/>
        <end position="580"/>
    </location>
</feature>
<dbReference type="PANTHER" id="PTHR22599">
    <property type="entry name" value="MPS ONE BINDER KINASE ACTIVATOR-LIKE MOB"/>
    <property type="match status" value="1"/>
</dbReference>
<evidence type="ECO:0000313" key="4">
    <source>
        <dbReference type="Proteomes" id="UP000054538"/>
    </source>
</evidence>
<dbReference type="SUPFAM" id="SSF101152">
    <property type="entry name" value="Mob1/phocein"/>
    <property type="match status" value="1"/>
</dbReference>
<name>A0A0D0E9J0_9AGAM</name>
<keyword evidence="1" id="KW-0479">Metal-binding</keyword>
<feature type="binding site" evidence="1">
    <location>
        <position position="126"/>
    </location>
    <ligand>
        <name>Zn(2+)</name>
        <dbReference type="ChEBI" id="CHEBI:29105"/>
    </ligand>
</feature>
<evidence type="ECO:0008006" key="5">
    <source>
        <dbReference type="Google" id="ProtNLM"/>
    </source>
</evidence>
<evidence type="ECO:0000256" key="1">
    <source>
        <dbReference type="PIRSR" id="PIRSR605301-1"/>
    </source>
</evidence>
<dbReference type="EMBL" id="KN825018">
    <property type="protein sequence ID" value="KIK95840.1"/>
    <property type="molecule type" value="Genomic_DNA"/>
</dbReference>
<feature type="binding site" evidence="1">
    <location>
        <position position="121"/>
    </location>
    <ligand>
        <name>Zn(2+)</name>
        <dbReference type="ChEBI" id="CHEBI:29105"/>
    </ligand>
</feature>
<dbReference type="InterPro" id="IPR036703">
    <property type="entry name" value="MOB_kinase_act_sf"/>
</dbReference>
<reference evidence="4" key="2">
    <citation type="submission" date="2015-01" db="EMBL/GenBank/DDBJ databases">
        <title>Evolutionary Origins and Diversification of the Mycorrhizal Mutualists.</title>
        <authorList>
            <consortium name="DOE Joint Genome Institute"/>
            <consortium name="Mycorrhizal Genomics Consortium"/>
            <person name="Kohler A."/>
            <person name="Kuo A."/>
            <person name="Nagy L.G."/>
            <person name="Floudas D."/>
            <person name="Copeland A."/>
            <person name="Barry K.W."/>
            <person name="Cichocki N."/>
            <person name="Veneault-Fourrey C."/>
            <person name="LaButti K."/>
            <person name="Lindquist E.A."/>
            <person name="Lipzen A."/>
            <person name="Lundell T."/>
            <person name="Morin E."/>
            <person name="Murat C."/>
            <person name="Riley R."/>
            <person name="Ohm R."/>
            <person name="Sun H."/>
            <person name="Tunlid A."/>
            <person name="Henrissat B."/>
            <person name="Grigoriev I.V."/>
            <person name="Hibbett D.S."/>
            <person name="Martin F."/>
        </authorList>
    </citation>
    <scope>NUCLEOTIDE SEQUENCE [LARGE SCALE GENOMIC DNA]</scope>
    <source>
        <strain evidence="4">Ve08.2h10</strain>
    </source>
</reference>
<dbReference type="InParanoid" id="A0A0D0E9J0"/>
<dbReference type="Proteomes" id="UP000054538">
    <property type="component" value="Unassembled WGS sequence"/>
</dbReference>
<feature type="region of interest" description="Disordered" evidence="2">
    <location>
        <begin position="286"/>
        <end position="315"/>
    </location>
</feature>
<reference evidence="3 4" key="1">
    <citation type="submission" date="2014-04" db="EMBL/GenBank/DDBJ databases">
        <authorList>
            <consortium name="DOE Joint Genome Institute"/>
            <person name="Kuo A."/>
            <person name="Kohler A."/>
            <person name="Jargeat P."/>
            <person name="Nagy L.G."/>
            <person name="Floudas D."/>
            <person name="Copeland A."/>
            <person name="Barry K.W."/>
            <person name="Cichocki N."/>
            <person name="Veneault-Fourrey C."/>
            <person name="LaButti K."/>
            <person name="Lindquist E.A."/>
            <person name="Lipzen A."/>
            <person name="Lundell T."/>
            <person name="Morin E."/>
            <person name="Murat C."/>
            <person name="Sun H."/>
            <person name="Tunlid A."/>
            <person name="Henrissat B."/>
            <person name="Grigoriev I.V."/>
            <person name="Hibbett D.S."/>
            <person name="Martin F."/>
            <person name="Nordberg H.P."/>
            <person name="Cantor M.N."/>
            <person name="Hua S.X."/>
        </authorList>
    </citation>
    <scope>NUCLEOTIDE SEQUENCE [LARGE SCALE GENOMIC DNA]</scope>
    <source>
        <strain evidence="3 4">Ve08.2h10</strain>
    </source>
</reference>
<dbReference type="Pfam" id="PF03637">
    <property type="entry name" value="Mob1_phocein"/>
    <property type="match status" value="1"/>
</dbReference>
<keyword evidence="1" id="KW-0862">Zinc</keyword>
<accession>A0A0D0E9J0</accession>
<dbReference type="STRING" id="930991.A0A0D0E9J0"/>
<dbReference type="InterPro" id="IPR005301">
    <property type="entry name" value="MOB_kinase_act_fam"/>
</dbReference>
<keyword evidence="4" id="KW-1185">Reference proteome</keyword>
<feature type="compositionally biased region" description="Acidic residues" evidence="2">
    <location>
        <begin position="366"/>
        <end position="376"/>
    </location>
</feature>
<evidence type="ECO:0000256" key="2">
    <source>
        <dbReference type="SAM" id="MobiDB-lite"/>
    </source>
</evidence>
<feature type="binding site" evidence="1">
    <location>
        <position position="205"/>
    </location>
    <ligand>
        <name>Zn(2+)</name>
        <dbReference type="ChEBI" id="CHEBI:29105"/>
    </ligand>
</feature>
<dbReference type="HOGENOM" id="CLU_022264_0_0_1"/>
<gene>
    <name evidence="3" type="ORF">PAXRUDRAFT_826616</name>
</gene>
<feature type="compositionally biased region" description="Polar residues" evidence="2">
    <location>
        <begin position="501"/>
        <end position="512"/>
    </location>
</feature>
<organism evidence="3 4">
    <name type="scientific">Paxillus rubicundulus Ve08.2h10</name>
    <dbReference type="NCBI Taxonomy" id="930991"/>
    <lineage>
        <taxon>Eukaryota</taxon>
        <taxon>Fungi</taxon>
        <taxon>Dikarya</taxon>
        <taxon>Basidiomycota</taxon>
        <taxon>Agaricomycotina</taxon>
        <taxon>Agaricomycetes</taxon>
        <taxon>Agaricomycetidae</taxon>
        <taxon>Boletales</taxon>
        <taxon>Paxilineae</taxon>
        <taxon>Paxillaceae</taxon>
        <taxon>Paxillus</taxon>
    </lineage>
</organism>